<dbReference type="KEGG" id="temp:RBB75_04920"/>
<accession>A0AAU7ZF87</accession>
<organism evidence="1">
    <name type="scientific">Tunturiibacter empetritectus</name>
    <dbReference type="NCBI Taxonomy" id="3069691"/>
    <lineage>
        <taxon>Bacteria</taxon>
        <taxon>Pseudomonadati</taxon>
        <taxon>Acidobacteriota</taxon>
        <taxon>Terriglobia</taxon>
        <taxon>Terriglobales</taxon>
        <taxon>Acidobacteriaceae</taxon>
        <taxon>Tunturiibacter</taxon>
    </lineage>
</organism>
<protein>
    <submittedName>
        <fullName evidence="1">Uncharacterized protein</fullName>
    </submittedName>
</protein>
<reference evidence="1" key="2">
    <citation type="journal article" date="2024" name="Environ. Microbiol.">
        <title>Genome analysis and description of Tunturibacter gen. nov. expands the diversity of Terriglobia in tundra soils.</title>
        <authorList>
            <person name="Messyasz A."/>
            <person name="Mannisto M.K."/>
            <person name="Kerkhof L.J."/>
            <person name="Haggblom M.M."/>
        </authorList>
    </citation>
    <scope>NUCLEOTIDE SEQUENCE</scope>
    <source>
        <strain evidence="1">M8UP23</strain>
    </source>
</reference>
<gene>
    <name evidence="1" type="ORF">RBB75_04920</name>
</gene>
<name>A0AAU7ZF87_9BACT</name>
<dbReference type="RefSeq" id="WP_353069757.1">
    <property type="nucleotide sequence ID" value="NZ_CP132932.1"/>
</dbReference>
<proteinExistence type="predicted"/>
<dbReference type="EMBL" id="CP132932">
    <property type="protein sequence ID" value="XCB27660.1"/>
    <property type="molecule type" value="Genomic_DNA"/>
</dbReference>
<evidence type="ECO:0000313" key="1">
    <source>
        <dbReference type="EMBL" id="XCB27660.1"/>
    </source>
</evidence>
<reference evidence="1" key="1">
    <citation type="submission" date="2023-08" db="EMBL/GenBank/DDBJ databases">
        <authorList>
            <person name="Messyasz A."/>
            <person name="Mannisto M.K."/>
            <person name="Kerkhof L.J."/>
            <person name="Haggblom M."/>
        </authorList>
    </citation>
    <scope>NUCLEOTIDE SEQUENCE</scope>
    <source>
        <strain evidence="1">M8UP23</strain>
    </source>
</reference>
<dbReference type="AlphaFoldDB" id="A0AAU7ZF87"/>
<sequence length="99" mass="11212">MGCFGWLFGWGKNGIGWSVGLKGSNGMGGWKVSGSFPFGFAQGQDDDFNFRFDIDWFTKSKKRNAGVSPLRRVMRLRGSGRDDEFWGWVEMMNLEDGSR</sequence>